<feature type="region of interest" description="Disordered" evidence="1">
    <location>
        <begin position="373"/>
        <end position="393"/>
    </location>
</feature>
<dbReference type="RefSeq" id="XP_038053299.1">
    <property type="nucleotide sequence ID" value="XM_038197371.1"/>
</dbReference>
<feature type="compositionally biased region" description="Acidic residues" evidence="1">
    <location>
        <begin position="380"/>
        <end position="393"/>
    </location>
</feature>
<feature type="compositionally biased region" description="Basic and acidic residues" evidence="1">
    <location>
        <begin position="295"/>
        <end position="306"/>
    </location>
</feature>
<feature type="region of interest" description="Disordered" evidence="1">
    <location>
        <begin position="283"/>
        <end position="306"/>
    </location>
</feature>
<sequence length="393" mass="42616">MSTPAENSSPAEPQLLSVKEDRPDSASRSSTGPSPVMPSLSPYPLAGESCSDKGDFEVQCPTLPHHPDKTPDRRKPAKKMLDFGDAPLMQGDDEVRPMEDGEQSLESAGNRGAHSPRNREDKTAPESNSTNHPPASPFGSPHIQDADTGHEITMTPSPQEASTLKRPHSVSPGEIHSKCPCLTSPDAGDFTQLKSTSTSDKLAADLEPSAFQSQATSPPMLSGNSGLDTLTLDVVQNTELGDVGDPQDVLRCNGINLFGDPAHRQELISFCEQSLIQTNEYSADLNNNNNNSNESDGHYDSNPTAHDKLDSVVQRARARGFQVSDAVYFDGKQYVPIKVAANGRGKFRLLLPPDHPHRRGVAEEIPIFTTFDLDSREASQVEEDENEQLQESN</sequence>
<organism evidence="2 3">
    <name type="scientific">Patiria miniata</name>
    <name type="common">Bat star</name>
    <name type="synonym">Asterina miniata</name>
    <dbReference type="NCBI Taxonomy" id="46514"/>
    <lineage>
        <taxon>Eukaryota</taxon>
        <taxon>Metazoa</taxon>
        <taxon>Echinodermata</taxon>
        <taxon>Eleutherozoa</taxon>
        <taxon>Asterozoa</taxon>
        <taxon>Asteroidea</taxon>
        <taxon>Valvatacea</taxon>
        <taxon>Valvatida</taxon>
        <taxon>Asterinidae</taxon>
        <taxon>Patiria</taxon>
    </lineage>
</organism>
<dbReference type="EnsemblMetazoa" id="XM_038197378.1">
    <property type="protein sequence ID" value="XP_038053306.1"/>
    <property type="gene ID" value="LOC119725792"/>
</dbReference>
<accession>A0A913ZPJ8</accession>
<dbReference type="RefSeq" id="XP_038053306.1">
    <property type="nucleotide sequence ID" value="XM_038197378.1"/>
</dbReference>
<feature type="compositionally biased region" description="Basic and acidic residues" evidence="1">
    <location>
        <begin position="65"/>
        <end position="82"/>
    </location>
</feature>
<feature type="compositionally biased region" description="Polar residues" evidence="1">
    <location>
        <begin position="1"/>
        <end position="11"/>
    </location>
</feature>
<evidence type="ECO:0000313" key="3">
    <source>
        <dbReference type="Proteomes" id="UP000887568"/>
    </source>
</evidence>
<name>A0A913ZPJ8_PATMI</name>
<keyword evidence="3" id="KW-1185">Reference proteome</keyword>
<dbReference type="OMA" id="GRAFNTE"/>
<feature type="region of interest" description="Disordered" evidence="1">
    <location>
        <begin position="1"/>
        <end position="177"/>
    </location>
</feature>
<evidence type="ECO:0000256" key="1">
    <source>
        <dbReference type="SAM" id="MobiDB-lite"/>
    </source>
</evidence>
<dbReference type="GeneID" id="119725792"/>
<dbReference type="EnsemblMetazoa" id="XM_038197371.1">
    <property type="protein sequence ID" value="XP_038053299.1"/>
    <property type="gene ID" value="LOC119725792"/>
</dbReference>
<dbReference type="AlphaFoldDB" id="A0A913ZPJ8"/>
<reference evidence="2" key="1">
    <citation type="submission" date="2022-11" db="UniProtKB">
        <authorList>
            <consortium name="EnsemblMetazoa"/>
        </authorList>
    </citation>
    <scope>IDENTIFICATION</scope>
</reference>
<dbReference type="Proteomes" id="UP000887568">
    <property type="component" value="Unplaced"/>
</dbReference>
<proteinExistence type="predicted"/>
<dbReference type="OrthoDB" id="10443438at2759"/>
<protein>
    <submittedName>
        <fullName evidence="2">Uncharacterized protein</fullName>
    </submittedName>
</protein>
<evidence type="ECO:0000313" key="2">
    <source>
        <dbReference type="EnsemblMetazoa" id="XP_038053299.1"/>
    </source>
</evidence>